<proteinExistence type="predicted"/>
<dbReference type="AlphaFoldDB" id="A0A8H4QMU3"/>
<reference evidence="3 4" key="1">
    <citation type="submission" date="2019-12" db="EMBL/GenBank/DDBJ databases">
        <authorList>
            <person name="Floudas D."/>
            <person name="Bentzer J."/>
            <person name="Ahren D."/>
            <person name="Johansson T."/>
            <person name="Persson P."/>
            <person name="Tunlid A."/>
        </authorList>
    </citation>
    <scope>NUCLEOTIDE SEQUENCE [LARGE SCALE GENOMIC DNA]</scope>
    <source>
        <strain evidence="3 4">CBS 102.39</strain>
    </source>
</reference>
<gene>
    <name evidence="3" type="ORF">D9613_007613</name>
</gene>
<feature type="compositionally biased region" description="Polar residues" evidence="2">
    <location>
        <begin position="439"/>
        <end position="457"/>
    </location>
</feature>
<keyword evidence="1" id="KW-0175">Coiled coil</keyword>
<evidence type="ECO:0000313" key="3">
    <source>
        <dbReference type="EMBL" id="KAF4613868.1"/>
    </source>
</evidence>
<dbReference type="Proteomes" id="UP000521872">
    <property type="component" value="Unassembled WGS sequence"/>
</dbReference>
<dbReference type="EMBL" id="JAACJL010000045">
    <property type="protein sequence ID" value="KAF4613868.1"/>
    <property type="molecule type" value="Genomic_DNA"/>
</dbReference>
<feature type="region of interest" description="Disordered" evidence="2">
    <location>
        <begin position="174"/>
        <end position="254"/>
    </location>
</feature>
<organism evidence="3 4">
    <name type="scientific">Agrocybe pediades</name>
    <dbReference type="NCBI Taxonomy" id="84607"/>
    <lineage>
        <taxon>Eukaryota</taxon>
        <taxon>Fungi</taxon>
        <taxon>Dikarya</taxon>
        <taxon>Basidiomycota</taxon>
        <taxon>Agaricomycotina</taxon>
        <taxon>Agaricomycetes</taxon>
        <taxon>Agaricomycetidae</taxon>
        <taxon>Agaricales</taxon>
        <taxon>Agaricineae</taxon>
        <taxon>Strophariaceae</taxon>
        <taxon>Agrocybe</taxon>
    </lineage>
</organism>
<feature type="coiled-coil region" evidence="1">
    <location>
        <begin position="349"/>
        <end position="393"/>
    </location>
</feature>
<feature type="region of interest" description="Disordered" evidence="2">
    <location>
        <begin position="16"/>
        <end position="157"/>
    </location>
</feature>
<protein>
    <submittedName>
        <fullName evidence="3">Uncharacterized protein</fullName>
    </submittedName>
</protein>
<evidence type="ECO:0000256" key="1">
    <source>
        <dbReference type="SAM" id="Coils"/>
    </source>
</evidence>
<keyword evidence="4" id="KW-1185">Reference proteome</keyword>
<name>A0A8H4QMU3_9AGAR</name>
<feature type="region of interest" description="Disordered" evidence="2">
    <location>
        <begin position="421"/>
        <end position="468"/>
    </location>
</feature>
<feature type="compositionally biased region" description="Polar residues" evidence="2">
    <location>
        <begin position="202"/>
        <end position="212"/>
    </location>
</feature>
<evidence type="ECO:0000313" key="4">
    <source>
        <dbReference type="Proteomes" id="UP000521872"/>
    </source>
</evidence>
<feature type="compositionally biased region" description="Basic and acidic residues" evidence="2">
    <location>
        <begin position="114"/>
        <end position="132"/>
    </location>
</feature>
<sequence length="468" mass="49859">MNTPSSVNTLYFDALSHFPNDENDNNTMQSSQDLPAPVHTTAGPLYPVANTREDGTTATTFQLHDDGPVSAGSLTPTGKLKKKDKGKTRERSSSPAAAGGTGRRSLSPVSPLPELKDLNIDDTDANTHDGKAHGGVGATGGHEEYMLHPNGSEGWLPVAESNTQIHQQNLNAMPEPEHHQAAAAGLISPVRKVSPTPISPNGRRSASPNYNNGPMGGAVGSSLARSTSRKSTHTASDGRPIPGSAFVNGAGTTGPFSTAEEDEALLMRAQEANASLTPKQRSKIAKTEAKNGRKLSKIIKSEAKLEKQSLETCIAELAELQKIQKHTLKSIARLSSTHSSLLSKFKKTEAAYLSAKLKYEREMAELQAEESALEAMRERGREATEKVQDKAAECDALRRVLAVDEREREVRLGELSGKGMGTVRRKASVGAGLAPGQGMESQPDTQMMDSAPAQNRRSFFGGGGPVRN</sequence>
<evidence type="ECO:0000256" key="2">
    <source>
        <dbReference type="SAM" id="MobiDB-lite"/>
    </source>
</evidence>
<comment type="caution">
    <text evidence="3">The sequence shown here is derived from an EMBL/GenBank/DDBJ whole genome shotgun (WGS) entry which is preliminary data.</text>
</comment>
<accession>A0A8H4QMU3</accession>